<feature type="non-terminal residue" evidence="2">
    <location>
        <position position="1"/>
    </location>
</feature>
<feature type="domain" description="N-acetyltransferase" evidence="1">
    <location>
        <begin position="1"/>
        <end position="82"/>
    </location>
</feature>
<dbReference type="Gene3D" id="3.40.630.30">
    <property type="match status" value="1"/>
</dbReference>
<evidence type="ECO:0000259" key="1">
    <source>
        <dbReference type="PROSITE" id="PS51186"/>
    </source>
</evidence>
<dbReference type="GO" id="GO:0016747">
    <property type="term" value="F:acyltransferase activity, transferring groups other than amino-acyl groups"/>
    <property type="evidence" value="ECO:0007669"/>
    <property type="project" value="InterPro"/>
</dbReference>
<dbReference type="AlphaFoldDB" id="A0A8E2F7I2"/>
<dbReference type="InterPro" id="IPR051531">
    <property type="entry name" value="N-acetyltransferase"/>
</dbReference>
<reference evidence="2 3" key="1">
    <citation type="journal article" date="2016" name="Nat. Commun.">
        <title>Ectomycorrhizal ecology is imprinted in the genome of the dominant symbiotic fungus Cenococcum geophilum.</title>
        <authorList>
            <consortium name="DOE Joint Genome Institute"/>
            <person name="Peter M."/>
            <person name="Kohler A."/>
            <person name="Ohm R.A."/>
            <person name="Kuo A."/>
            <person name="Krutzmann J."/>
            <person name="Morin E."/>
            <person name="Arend M."/>
            <person name="Barry K.W."/>
            <person name="Binder M."/>
            <person name="Choi C."/>
            <person name="Clum A."/>
            <person name="Copeland A."/>
            <person name="Grisel N."/>
            <person name="Haridas S."/>
            <person name="Kipfer T."/>
            <person name="LaButti K."/>
            <person name="Lindquist E."/>
            <person name="Lipzen A."/>
            <person name="Maire R."/>
            <person name="Meier B."/>
            <person name="Mihaltcheva S."/>
            <person name="Molinier V."/>
            <person name="Murat C."/>
            <person name="Poggeler S."/>
            <person name="Quandt C.A."/>
            <person name="Sperisen C."/>
            <person name="Tritt A."/>
            <person name="Tisserant E."/>
            <person name="Crous P.W."/>
            <person name="Henrissat B."/>
            <person name="Nehls U."/>
            <person name="Egli S."/>
            <person name="Spatafora J.W."/>
            <person name="Grigoriev I.V."/>
            <person name="Martin F.M."/>
        </authorList>
    </citation>
    <scope>NUCLEOTIDE SEQUENCE [LARGE SCALE GENOMIC DNA]</scope>
    <source>
        <strain evidence="2 3">CBS 207.34</strain>
    </source>
</reference>
<dbReference type="OrthoDB" id="4072826at2759"/>
<evidence type="ECO:0000313" key="3">
    <source>
        <dbReference type="Proteomes" id="UP000250140"/>
    </source>
</evidence>
<sequence length="82" mass="9076">VELGYLLLPFAWGNGYATESVESILKQYRNFLSCFNQGTETNIQANVHLENTKSIRVLEKLGFQEAGRSEGGDPVQLGGSKR</sequence>
<dbReference type="SUPFAM" id="SSF55729">
    <property type="entry name" value="Acyl-CoA N-acyltransferases (Nat)"/>
    <property type="match status" value="1"/>
</dbReference>
<evidence type="ECO:0000313" key="2">
    <source>
        <dbReference type="EMBL" id="OCL11980.1"/>
    </source>
</evidence>
<dbReference type="Proteomes" id="UP000250140">
    <property type="component" value="Unassembled WGS sequence"/>
</dbReference>
<protein>
    <recommendedName>
        <fullName evidence="1">N-acetyltransferase domain-containing protein</fullName>
    </recommendedName>
</protein>
<dbReference type="Pfam" id="PF13302">
    <property type="entry name" value="Acetyltransf_3"/>
    <property type="match status" value="1"/>
</dbReference>
<dbReference type="InterPro" id="IPR000182">
    <property type="entry name" value="GNAT_dom"/>
</dbReference>
<name>A0A8E2F7I2_9PEZI</name>
<proteinExistence type="predicted"/>
<gene>
    <name evidence="2" type="ORF">AOQ84DRAFT_275927</name>
</gene>
<keyword evidence="3" id="KW-1185">Reference proteome</keyword>
<dbReference type="PROSITE" id="PS51186">
    <property type="entry name" value="GNAT"/>
    <property type="match status" value="1"/>
</dbReference>
<accession>A0A8E2F7I2</accession>
<dbReference type="PANTHER" id="PTHR43792:SF1">
    <property type="entry name" value="N-ACETYLTRANSFERASE DOMAIN-CONTAINING PROTEIN"/>
    <property type="match status" value="1"/>
</dbReference>
<feature type="non-terminal residue" evidence="2">
    <location>
        <position position="82"/>
    </location>
</feature>
<dbReference type="EMBL" id="KV748951">
    <property type="protein sequence ID" value="OCL11980.1"/>
    <property type="molecule type" value="Genomic_DNA"/>
</dbReference>
<organism evidence="2 3">
    <name type="scientific">Glonium stellatum</name>
    <dbReference type="NCBI Taxonomy" id="574774"/>
    <lineage>
        <taxon>Eukaryota</taxon>
        <taxon>Fungi</taxon>
        <taxon>Dikarya</taxon>
        <taxon>Ascomycota</taxon>
        <taxon>Pezizomycotina</taxon>
        <taxon>Dothideomycetes</taxon>
        <taxon>Pleosporomycetidae</taxon>
        <taxon>Gloniales</taxon>
        <taxon>Gloniaceae</taxon>
        <taxon>Glonium</taxon>
    </lineage>
</organism>
<dbReference type="InterPro" id="IPR016181">
    <property type="entry name" value="Acyl_CoA_acyltransferase"/>
</dbReference>
<dbReference type="PANTHER" id="PTHR43792">
    <property type="entry name" value="GNAT FAMILY, PUTATIVE (AFU_ORTHOLOGUE AFUA_3G00765)-RELATED-RELATED"/>
    <property type="match status" value="1"/>
</dbReference>